<feature type="domain" description="Amine oxidase" evidence="3">
    <location>
        <begin position="275"/>
        <end position="388"/>
    </location>
</feature>
<dbReference type="PANTHER" id="PTHR42923">
    <property type="entry name" value="PROTOPORPHYRINOGEN OXIDASE"/>
    <property type="match status" value="1"/>
</dbReference>
<dbReference type="SUPFAM" id="SSF51905">
    <property type="entry name" value="FAD/NAD(P)-binding domain"/>
    <property type="match status" value="1"/>
</dbReference>
<keyword evidence="5" id="KW-1185">Reference proteome</keyword>
<gene>
    <name evidence="4" type="ORF">LOC62_02G002334</name>
</gene>
<evidence type="ECO:0000256" key="1">
    <source>
        <dbReference type="SAM" id="MobiDB-lite"/>
    </source>
</evidence>
<evidence type="ECO:0000313" key="4">
    <source>
        <dbReference type="EMBL" id="WOO78796.1"/>
    </source>
</evidence>
<dbReference type="PANTHER" id="PTHR42923:SF17">
    <property type="entry name" value="AMINE OXIDASE DOMAIN-CONTAINING PROTEIN"/>
    <property type="match status" value="1"/>
</dbReference>
<dbReference type="Proteomes" id="UP000827549">
    <property type="component" value="Chromosome 2"/>
</dbReference>
<evidence type="ECO:0000313" key="5">
    <source>
        <dbReference type="Proteomes" id="UP000827549"/>
    </source>
</evidence>
<dbReference type="InterPro" id="IPR002937">
    <property type="entry name" value="Amino_oxidase"/>
</dbReference>
<keyword evidence="2" id="KW-0812">Transmembrane</keyword>
<feature type="compositionally biased region" description="Low complexity" evidence="1">
    <location>
        <begin position="439"/>
        <end position="458"/>
    </location>
</feature>
<reference evidence="4" key="1">
    <citation type="submission" date="2023-10" db="EMBL/GenBank/DDBJ databases">
        <authorList>
            <person name="Noh H."/>
        </authorList>
    </citation>
    <scope>NUCLEOTIDE SEQUENCE</scope>
    <source>
        <strain evidence="4">DUCC4014</strain>
    </source>
</reference>
<dbReference type="Pfam" id="PF13450">
    <property type="entry name" value="NAD_binding_8"/>
    <property type="match status" value="1"/>
</dbReference>
<dbReference type="Gene3D" id="3.50.50.60">
    <property type="entry name" value="FAD/NAD(P)-binding domain"/>
    <property type="match status" value="2"/>
</dbReference>
<dbReference type="Pfam" id="PF01593">
    <property type="entry name" value="Amino_oxidase"/>
    <property type="match status" value="1"/>
</dbReference>
<dbReference type="RefSeq" id="XP_062624828.1">
    <property type="nucleotide sequence ID" value="XM_062768844.1"/>
</dbReference>
<dbReference type="GeneID" id="87805582"/>
<sequence length="618" mass="65701">MSGISGAARTSPGPNAPRVAVVGSGLAGLAAAYLLQREGAQVWLIEKAPRLGFHAYSVELDARRDSSATEVNNVSPLSPSKPRAPTMSPAKSKRAAATGNSAETIAVDVPMRSFQGGYYPLLIALYRHLGLSLQPESYAFSFSSLVPSAIRSAASSRETYFIHAGASGVSLPNVPSAAWSSPSAFARAALRFATVAVCYFVLLVISFFNWHGVLGLLHGKGSYATFRDVVDSVAGTLEQPVRWLPRTSLGDSFKWFAAEIVLPLFSAVGTMTDADVWSTPAVHLLDYIHAGVWTSHYTLGAGRSARDVAQLLSEPVRKQGADHIRLGTAIRAIRYRKTNVGRVLVLSLDGGDDLEVDRVVIATPASVARSLLGTLEPSLKVQGEKAEARRVARMRSALEDVTYRETIVITHTDRASVLPHASNVRDINLFQAVVDGTTTGSTDSTPLLTPTSSNSASPPASPCPTPSKLPSQLGATPFFEPAPDAVYTMATHLVHAPQSAGYPLVLQTTNPVVPIDPDQVLGVARLERALPLRSKETLVGFHPPRGADPAPLIYLAGSYVYPGIPLLEGCVGSARRVVDDICGLGSYPATGGVDWETGRGGLLGRVWRWRLVGRGGYN</sequence>
<protein>
    <recommendedName>
        <fullName evidence="3">Amine oxidase domain-containing protein</fullName>
    </recommendedName>
</protein>
<feature type="compositionally biased region" description="Polar residues" evidence="1">
    <location>
        <begin position="68"/>
        <end position="78"/>
    </location>
</feature>
<name>A0AAF0Y6X1_9TREE</name>
<dbReference type="AlphaFoldDB" id="A0AAF0Y6X1"/>
<proteinExistence type="predicted"/>
<keyword evidence="2" id="KW-0472">Membrane</keyword>
<feature type="region of interest" description="Disordered" evidence="1">
    <location>
        <begin position="67"/>
        <end position="95"/>
    </location>
</feature>
<evidence type="ECO:0000256" key="2">
    <source>
        <dbReference type="SAM" id="Phobius"/>
    </source>
</evidence>
<dbReference type="EMBL" id="CP086715">
    <property type="protein sequence ID" value="WOO78796.1"/>
    <property type="molecule type" value="Genomic_DNA"/>
</dbReference>
<feature type="transmembrane region" description="Helical" evidence="2">
    <location>
        <begin position="189"/>
        <end position="210"/>
    </location>
</feature>
<dbReference type="InterPro" id="IPR050464">
    <property type="entry name" value="Zeta_carotene_desat/Oxidored"/>
</dbReference>
<dbReference type="GO" id="GO:0016491">
    <property type="term" value="F:oxidoreductase activity"/>
    <property type="evidence" value="ECO:0007669"/>
    <property type="project" value="InterPro"/>
</dbReference>
<evidence type="ECO:0000259" key="3">
    <source>
        <dbReference type="Pfam" id="PF01593"/>
    </source>
</evidence>
<keyword evidence="2" id="KW-1133">Transmembrane helix</keyword>
<dbReference type="InterPro" id="IPR036188">
    <property type="entry name" value="FAD/NAD-bd_sf"/>
</dbReference>
<accession>A0AAF0Y6X1</accession>
<feature type="region of interest" description="Disordered" evidence="1">
    <location>
        <begin position="439"/>
        <end position="472"/>
    </location>
</feature>
<organism evidence="4 5">
    <name type="scientific">Vanrija pseudolonga</name>
    <dbReference type="NCBI Taxonomy" id="143232"/>
    <lineage>
        <taxon>Eukaryota</taxon>
        <taxon>Fungi</taxon>
        <taxon>Dikarya</taxon>
        <taxon>Basidiomycota</taxon>
        <taxon>Agaricomycotina</taxon>
        <taxon>Tremellomycetes</taxon>
        <taxon>Trichosporonales</taxon>
        <taxon>Trichosporonaceae</taxon>
        <taxon>Vanrija</taxon>
    </lineage>
</organism>